<dbReference type="AlphaFoldDB" id="A0A1G6MZB2"/>
<organism evidence="3 5">
    <name type="scientific">Geotoga petraea</name>
    <dbReference type="NCBI Taxonomy" id="28234"/>
    <lineage>
        <taxon>Bacteria</taxon>
        <taxon>Thermotogati</taxon>
        <taxon>Thermotogota</taxon>
        <taxon>Thermotogae</taxon>
        <taxon>Petrotogales</taxon>
        <taxon>Petrotogaceae</taxon>
        <taxon>Geotoga</taxon>
    </lineage>
</organism>
<sequence>MKLDLNGFNQLNMILMFGITVLSNIFVGLGLGWIFDEFFNQNFFKIIFMFLGIASGLYFGIKDLIREADKYDKAERTSKKTDDKNDNNFDN</sequence>
<keyword evidence="2" id="KW-1133">Transmembrane helix</keyword>
<keyword evidence="2" id="KW-0812">Transmembrane</keyword>
<dbReference type="InterPro" id="IPR032820">
    <property type="entry name" value="ATPase_put"/>
</dbReference>
<dbReference type="Pfam" id="PF09527">
    <property type="entry name" value="ATPase_gene1"/>
    <property type="match status" value="1"/>
</dbReference>
<evidence type="ECO:0000313" key="5">
    <source>
        <dbReference type="Proteomes" id="UP000199322"/>
    </source>
</evidence>
<gene>
    <name evidence="4" type="ORF">E4650_08255</name>
    <name evidence="3" type="ORF">SAMN04488588_1441</name>
</gene>
<dbReference type="Proteomes" id="UP000199322">
    <property type="component" value="Unassembled WGS sequence"/>
</dbReference>
<feature type="transmembrane region" description="Helical" evidence="2">
    <location>
        <begin position="12"/>
        <end position="35"/>
    </location>
</feature>
<reference evidence="3 5" key="1">
    <citation type="submission" date="2016-10" db="EMBL/GenBank/DDBJ databases">
        <authorList>
            <person name="de Groot N.N."/>
        </authorList>
    </citation>
    <scope>NUCLEOTIDE SEQUENCE [LARGE SCALE GENOMIC DNA]</scope>
    <source>
        <strain evidence="3 5">WG14</strain>
    </source>
</reference>
<keyword evidence="2" id="KW-0472">Membrane</keyword>
<dbReference type="RefSeq" id="WP_091404168.1">
    <property type="nucleotide sequence ID" value="NZ_FMYV01000005.1"/>
</dbReference>
<dbReference type="OrthoDB" id="48870at2"/>
<dbReference type="Proteomes" id="UP000297288">
    <property type="component" value="Unassembled WGS sequence"/>
</dbReference>
<feature type="transmembrane region" description="Helical" evidence="2">
    <location>
        <begin position="41"/>
        <end position="61"/>
    </location>
</feature>
<protein>
    <submittedName>
        <fullName evidence="4">AtpZ/AtpI family protein</fullName>
    </submittedName>
    <submittedName>
        <fullName evidence="3">Putative F0F1-ATPase subunit Ca2+/Mg2+ transporter</fullName>
    </submittedName>
</protein>
<dbReference type="STRING" id="28234.SAMN04488588_1441"/>
<keyword evidence="5" id="KW-1185">Reference proteome</keyword>
<reference evidence="4 6" key="2">
    <citation type="submission" date="2019-04" db="EMBL/GenBank/DDBJ databases">
        <title>Draft genome sequence data and analysis of a Fermenting Bacterium, Geotoga petraea strain HO-Geo1, isolated from heavy-oil petroleum reservoir in Russia.</title>
        <authorList>
            <person name="Grouzdev D.S."/>
            <person name="Semenova E.M."/>
            <person name="Sokolova D.S."/>
            <person name="Tourova T.P."/>
            <person name="Poltaraus A.B."/>
            <person name="Nazina T.N."/>
        </authorList>
    </citation>
    <scope>NUCLEOTIDE SEQUENCE [LARGE SCALE GENOMIC DNA]</scope>
    <source>
        <strain evidence="4 6">HO-Geo1</strain>
    </source>
</reference>
<evidence type="ECO:0000313" key="3">
    <source>
        <dbReference type="EMBL" id="SDC60919.1"/>
    </source>
</evidence>
<evidence type="ECO:0000313" key="6">
    <source>
        <dbReference type="Proteomes" id="UP000297288"/>
    </source>
</evidence>
<proteinExistence type="predicted"/>
<evidence type="ECO:0000313" key="4">
    <source>
        <dbReference type="EMBL" id="TGG87287.1"/>
    </source>
</evidence>
<evidence type="ECO:0000256" key="1">
    <source>
        <dbReference type="SAM" id="MobiDB-lite"/>
    </source>
</evidence>
<feature type="region of interest" description="Disordered" evidence="1">
    <location>
        <begin position="71"/>
        <end position="91"/>
    </location>
</feature>
<evidence type="ECO:0000256" key="2">
    <source>
        <dbReference type="SAM" id="Phobius"/>
    </source>
</evidence>
<dbReference type="EMBL" id="SRME01000005">
    <property type="protein sequence ID" value="TGG87287.1"/>
    <property type="molecule type" value="Genomic_DNA"/>
</dbReference>
<dbReference type="EMBL" id="FMYV01000005">
    <property type="protein sequence ID" value="SDC60919.1"/>
    <property type="molecule type" value="Genomic_DNA"/>
</dbReference>
<accession>A0A1G6MZB2</accession>
<name>A0A1G6MZB2_9BACT</name>